<dbReference type="FunFam" id="3.20.20.190:FF:000009">
    <property type="entry name" value="Glycerophosphodiester phosphodiesterase, periplasmic"/>
    <property type="match status" value="1"/>
</dbReference>
<dbReference type="PROSITE" id="PS51704">
    <property type="entry name" value="GP_PDE"/>
    <property type="match status" value="1"/>
</dbReference>
<dbReference type="EMBL" id="ANHY01000013">
    <property type="protein sequence ID" value="EKV29224.1"/>
    <property type="molecule type" value="Genomic_DNA"/>
</dbReference>
<sequence>MARLALAAALAAVPAAGALAAEALVIAHRGASGMLPEHTLAAKAAAHALGADCIEQDVVLTADGVPIVLHDIHLDTTTDVAAVFPDRARDDGRYYAADFTLAEVRRLSVTERRDLETGAAAFPGRFPVGQARFFVPTLAEELQLIQGMDAATGRTTCVYPEIKAPAFHRAEGLDVSAATLAVLRDHGYADDGDPVFLQTFDFQELNRLRRDLGWQGRLVQLIGENRWGIAPGTDFDHLRTPAGLAEVAQVADGIGPWIRHVATGAGVTPLVADAHAAGLVVHAYTLRADRLPPGVPDLAALVRLLVLEAGVDGLFTDFPGRTRAALEALPDTE</sequence>
<name>K9GWV0_9PROT</name>
<protein>
    <recommendedName>
        <fullName evidence="2">glycerophosphodiester phosphodiesterase</fullName>
        <ecNumber evidence="2">3.1.4.46</ecNumber>
    </recommendedName>
</protein>
<comment type="caution">
    <text evidence="9">The sequence shown here is derived from an EMBL/GenBank/DDBJ whole genome shotgun (WGS) entry which is preliminary data.</text>
</comment>
<dbReference type="PATRIC" id="fig|1238182.3.peg.2746"/>
<dbReference type="GO" id="GO:0008889">
    <property type="term" value="F:glycerophosphodiester phosphodiesterase activity"/>
    <property type="evidence" value="ECO:0007669"/>
    <property type="project" value="UniProtKB-EC"/>
</dbReference>
<feature type="chain" id="PRO_5003929514" description="glycerophosphodiester phosphodiesterase" evidence="7">
    <location>
        <begin position="21"/>
        <end position="333"/>
    </location>
</feature>
<dbReference type="OrthoDB" id="9795622at2"/>
<dbReference type="InterPro" id="IPR030395">
    <property type="entry name" value="GP_PDE_dom"/>
</dbReference>
<keyword evidence="10" id="KW-1185">Reference proteome</keyword>
<reference evidence="9 10" key="1">
    <citation type="journal article" date="2013" name="Genome Announc.">
        <title>Draft Genome Sequence of an Alphaproteobacterium, Caenispirillum salinarum AK4(T), Isolated from a Solar Saltern.</title>
        <authorList>
            <person name="Khatri I."/>
            <person name="Singh A."/>
            <person name="Korpole S."/>
            <person name="Pinnaka A.K."/>
            <person name="Subramanian S."/>
        </authorList>
    </citation>
    <scope>NUCLEOTIDE SEQUENCE [LARGE SCALE GENOMIC DNA]</scope>
    <source>
        <strain evidence="9 10">AK4</strain>
    </source>
</reference>
<evidence type="ECO:0000313" key="10">
    <source>
        <dbReference type="Proteomes" id="UP000009881"/>
    </source>
</evidence>
<dbReference type="PANTHER" id="PTHR43620">
    <property type="entry name" value="GLYCEROPHOSPHORYL DIESTER PHOSPHODIESTERASE"/>
    <property type="match status" value="1"/>
</dbReference>
<gene>
    <name evidence="9" type="ORF">C882_0531</name>
</gene>
<dbReference type="SUPFAM" id="SSF51695">
    <property type="entry name" value="PLC-like phosphodiesterases"/>
    <property type="match status" value="1"/>
</dbReference>
<feature type="domain" description="GP-PDE" evidence="8">
    <location>
        <begin position="23"/>
        <end position="326"/>
    </location>
</feature>
<comment type="similarity">
    <text evidence="1">Belongs to the glycerophosphoryl diester phosphodiesterase family.</text>
</comment>
<dbReference type="InterPro" id="IPR017946">
    <property type="entry name" value="PLC-like_Pdiesterase_TIM-brl"/>
</dbReference>
<accession>K9GWV0</accession>
<dbReference type="NCBIfam" id="NF008354">
    <property type="entry name" value="PRK11143.1"/>
    <property type="match status" value="1"/>
</dbReference>
<dbReference type="GO" id="GO:0042597">
    <property type="term" value="C:periplasmic space"/>
    <property type="evidence" value="ECO:0007669"/>
    <property type="project" value="TreeGrafter"/>
</dbReference>
<comment type="catalytic activity">
    <reaction evidence="6">
        <text>a sn-glycero-3-phosphodiester + H2O = an alcohol + sn-glycerol 3-phosphate + H(+)</text>
        <dbReference type="Rhea" id="RHEA:12969"/>
        <dbReference type="ChEBI" id="CHEBI:15377"/>
        <dbReference type="ChEBI" id="CHEBI:15378"/>
        <dbReference type="ChEBI" id="CHEBI:30879"/>
        <dbReference type="ChEBI" id="CHEBI:57597"/>
        <dbReference type="ChEBI" id="CHEBI:83408"/>
        <dbReference type="EC" id="3.1.4.46"/>
    </reaction>
</comment>
<evidence type="ECO:0000256" key="2">
    <source>
        <dbReference type="ARBA" id="ARBA00012247"/>
    </source>
</evidence>
<dbReference type="STRING" id="1238182.C882_0531"/>
<dbReference type="Gene3D" id="3.20.20.190">
    <property type="entry name" value="Phosphatidylinositol (PI) phosphodiesterase"/>
    <property type="match status" value="1"/>
</dbReference>
<organism evidence="9 10">
    <name type="scientific">Caenispirillum salinarum AK4</name>
    <dbReference type="NCBI Taxonomy" id="1238182"/>
    <lineage>
        <taxon>Bacteria</taxon>
        <taxon>Pseudomonadati</taxon>
        <taxon>Pseudomonadota</taxon>
        <taxon>Alphaproteobacteria</taxon>
        <taxon>Rhodospirillales</taxon>
        <taxon>Novispirillaceae</taxon>
        <taxon>Caenispirillum</taxon>
    </lineage>
</organism>
<evidence type="ECO:0000256" key="1">
    <source>
        <dbReference type="ARBA" id="ARBA00007277"/>
    </source>
</evidence>
<dbReference type="EC" id="3.1.4.46" evidence="2"/>
<dbReference type="GO" id="GO:0006071">
    <property type="term" value="P:glycerol metabolic process"/>
    <property type="evidence" value="ECO:0007669"/>
    <property type="project" value="UniProtKB-KW"/>
</dbReference>
<keyword evidence="5" id="KW-0378">Hydrolase</keyword>
<dbReference type="eggNOG" id="COG0584">
    <property type="taxonomic scope" value="Bacteria"/>
</dbReference>
<evidence type="ECO:0000259" key="8">
    <source>
        <dbReference type="PROSITE" id="PS51704"/>
    </source>
</evidence>
<evidence type="ECO:0000256" key="5">
    <source>
        <dbReference type="ARBA" id="ARBA00022801"/>
    </source>
</evidence>
<dbReference type="Proteomes" id="UP000009881">
    <property type="component" value="Unassembled WGS sequence"/>
</dbReference>
<dbReference type="AlphaFoldDB" id="K9GWV0"/>
<dbReference type="GO" id="GO:0006629">
    <property type="term" value="P:lipid metabolic process"/>
    <property type="evidence" value="ECO:0007669"/>
    <property type="project" value="InterPro"/>
</dbReference>
<evidence type="ECO:0000313" key="9">
    <source>
        <dbReference type="EMBL" id="EKV29224.1"/>
    </source>
</evidence>
<dbReference type="Pfam" id="PF03009">
    <property type="entry name" value="GDPD"/>
    <property type="match status" value="1"/>
</dbReference>
<evidence type="ECO:0000256" key="7">
    <source>
        <dbReference type="SAM" id="SignalP"/>
    </source>
</evidence>
<feature type="signal peptide" evidence="7">
    <location>
        <begin position="1"/>
        <end position="20"/>
    </location>
</feature>
<dbReference type="PANTHER" id="PTHR43620:SF7">
    <property type="entry name" value="GLYCEROPHOSPHODIESTER PHOSPHODIESTERASE GDPD5-RELATED"/>
    <property type="match status" value="1"/>
</dbReference>
<keyword evidence="3 7" id="KW-0732">Signal</keyword>
<proteinExistence type="inferred from homology"/>
<keyword evidence="4" id="KW-0319">Glycerol metabolism</keyword>
<evidence type="ECO:0000256" key="3">
    <source>
        <dbReference type="ARBA" id="ARBA00022729"/>
    </source>
</evidence>
<evidence type="ECO:0000256" key="6">
    <source>
        <dbReference type="ARBA" id="ARBA00047512"/>
    </source>
</evidence>
<evidence type="ECO:0000256" key="4">
    <source>
        <dbReference type="ARBA" id="ARBA00022798"/>
    </source>
</evidence>